<feature type="transmembrane region" description="Helical" evidence="1">
    <location>
        <begin position="146"/>
        <end position="170"/>
    </location>
</feature>
<proteinExistence type="predicted"/>
<dbReference type="Proteomes" id="UP001500957">
    <property type="component" value="Unassembled WGS sequence"/>
</dbReference>
<sequence>MRRTAFDKIVSTVGLMLAGILLLGGGLLTWAHNFVDDQVTSQLSAQQIYFPEKGPATADRRIGPYIDRYAGQQLTTGEQAKAFADHYIAVHLEQSSGGKTYSQLSTEARANPDDEALAAQVETTFRGETLRGLLLNAYAFGKMGTLALYGAWVAFAGAAVFGALSILGFAHTRRVSPDAEILIGRQRAAEPASA</sequence>
<comment type="caution">
    <text evidence="2">The sequence shown here is derived from an EMBL/GenBank/DDBJ whole genome shotgun (WGS) entry which is preliminary data.</text>
</comment>
<dbReference type="RefSeq" id="WP_344607628.1">
    <property type="nucleotide sequence ID" value="NZ_BAAAHE010000038.1"/>
</dbReference>
<gene>
    <name evidence="2" type="ORF">GCM10009547_37810</name>
</gene>
<evidence type="ECO:0000313" key="2">
    <source>
        <dbReference type="EMBL" id="GAA0630496.1"/>
    </source>
</evidence>
<keyword evidence="1" id="KW-0812">Transmembrane</keyword>
<dbReference type="EMBL" id="BAAAHE010000038">
    <property type="protein sequence ID" value="GAA0630496.1"/>
    <property type="molecule type" value="Genomic_DNA"/>
</dbReference>
<keyword evidence="1" id="KW-1133">Transmembrane helix</keyword>
<keyword evidence="3" id="KW-1185">Reference proteome</keyword>
<protein>
    <submittedName>
        <fullName evidence="2">Uncharacterized protein</fullName>
    </submittedName>
</protein>
<keyword evidence="1" id="KW-0472">Membrane</keyword>
<accession>A0ABN1H6P4</accession>
<reference evidence="2 3" key="1">
    <citation type="journal article" date="2019" name="Int. J. Syst. Evol. Microbiol.">
        <title>The Global Catalogue of Microorganisms (GCM) 10K type strain sequencing project: providing services to taxonomists for standard genome sequencing and annotation.</title>
        <authorList>
            <consortium name="The Broad Institute Genomics Platform"/>
            <consortium name="The Broad Institute Genome Sequencing Center for Infectious Disease"/>
            <person name="Wu L."/>
            <person name="Ma J."/>
        </authorList>
    </citation>
    <scope>NUCLEOTIDE SEQUENCE [LARGE SCALE GENOMIC DNA]</scope>
    <source>
        <strain evidence="2 3">JCM 10671</strain>
    </source>
</reference>
<evidence type="ECO:0000313" key="3">
    <source>
        <dbReference type="Proteomes" id="UP001500957"/>
    </source>
</evidence>
<evidence type="ECO:0000256" key="1">
    <source>
        <dbReference type="SAM" id="Phobius"/>
    </source>
</evidence>
<organism evidence="2 3">
    <name type="scientific">Sporichthya brevicatena</name>
    <dbReference type="NCBI Taxonomy" id="171442"/>
    <lineage>
        <taxon>Bacteria</taxon>
        <taxon>Bacillati</taxon>
        <taxon>Actinomycetota</taxon>
        <taxon>Actinomycetes</taxon>
        <taxon>Sporichthyales</taxon>
        <taxon>Sporichthyaceae</taxon>
        <taxon>Sporichthya</taxon>
    </lineage>
</organism>
<feature type="transmembrane region" description="Helical" evidence="1">
    <location>
        <begin position="12"/>
        <end position="31"/>
    </location>
</feature>
<name>A0ABN1H6P4_9ACTN</name>